<accession>A0A3A8B4M5</accession>
<dbReference type="Proteomes" id="UP000281128">
    <property type="component" value="Unassembled WGS sequence"/>
</dbReference>
<dbReference type="EMBL" id="RAPE01000001">
    <property type="protein sequence ID" value="RKF16711.1"/>
    <property type="molecule type" value="Genomic_DNA"/>
</dbReference>
<protein>
    <submittedName>
        <fullName evidence="1">Uncharacterized protein</fullName>
    </submittedName>
</protein>
<name>A0A3A8B4M5_9RHOB</name>
<evidence type="ECO:0000313" key="1">
    <source>
        <dbReference type="EMBL" id="RKF16711.1"/>
    </source>
</evidence>
<comment type="caution">
    <text evidence="1">The sequence shown here is derived from an EMBL/GenBank/DDBJ whole genome shotgun (WGS) entry which is preliminary data.</text>
</comment>
<organism evidence="1 2">
    <name type="scientific">Roseovarius spongiae</name>
    <dbReference type="NCBI Taxonomy" id="2320272"/>
    <lineage>
        <taxon>Bacteria</taxon>
        <taxon>Pseudomonadati</taxon>
        <taxon>Pseudomonadota</taxon>
        <taxon>Alphaproteobacteria</taxon>
        <taxon>Rhodobacterales</taxon>
        <taxon>Roseobacteraceae</taxon>
        <taxon>Roseovarius</taxon>
    </lineage>
</organism>
<reference evidence="1 2" key="1">
    <citation type="submission" date="2018-09" db="EMBL/GenBank/DDBJ databases">
        <title>Roseovarius spongiae sp. nov., isolated from a marine sponge.</title>
        <authorList>
            <person name="Zhuang L."/>
            <person name="Luo L."/>
        </authorList>
    </citation>
    <scope>NUCLEOTIDE SEQUENCE [LARGE SCALE GENOMIC DNA]</scope>
    <source>
        <strain evidence="1 2">HN-E21</strain>
    </source>
</reference>
<gene>
    <name evidence="1" type="ORF">D6850_04005</name>
</gene>
<evidence type="ECO:0000313" key="2">
    <source>
        <dbReference type="Proteomes" id="UP000281128"/>
    </source>
</evidence>
<sequence>MIARLPVRDILIAAWLVIAASAVVYADEKLQDWIPDALAIPEDAEVVTNRSVGSSIRLLSITTGADVDALFAEWKESLDTNGYTVAQGAEDMLEPSIEFTGPDIFNAKIIAAPGAEDGRSLIEFDATLN</sequence>
<dbReference type="AlphaFoldDB" id="A0A3A8B4M5"/>
<proteinExistence type="predicted"/>
<keyword evidence="2" id="KW-1185">Reference proteome</keyword>